<gene>
    <name evidence="2" type="ORF">IAA37_08690</name>
</gene>
<evidence type="ECO:0000313" key="2">
    <source>
        <dbReference type="EMBL" id="HJB75728.1"/>
    </source>
</evidence>
<reference evidence="2" key="2">
    <citation type="submission" date="2021-04" db="EMBL/GenBank/DDBJ databases">
        <authorList>
            <person name="Gilroy R."/>
        </authorList>
    </citation>
    <scope>NUCLEOTIDE SEQUENCE</scope>
    <source>
        <strain evidence="2">CHK188-16595</strain>
    </source>
</reference>
<sequence length="244" mass="28651">MEKIAVIGFENTDAVRKRYAGKAELFFDVPCESNAEKYAYSAVFLNSGTEKTVIKKWLGNEHLRLAANEKALFEEMDFFLGIPEPLEIERKFLIEKPVESELQNHDLCDYVDIAQAYINRNGERFRVRKRGKDGDFIYIKTEKIKLTEMKRIEKESRITEAEYLNCIQGEKVLSKRRWLLLYNGKCFELDIFPFWADRALLEIELKSETENFELPPFLHVIKEVTQDKTFRNSVLAKLYGITQK</sequence>
<dbReference type="InterPro" id="IPR012042">
    <property type="entry name" value="NeuTTM/CthTTM-like"/>
</dbReference>
<dbReference type="PANTHER" id="PTHR40114">
    <property type="entry name" value="SLR0698 PROTEIN"/>
    <property type="match status" value="1"/>
</dbReference>
<evidence type="ECO:0000313" key="3">
    <source>
        <dbReference type="Proteomes" id="UP000823877"/>
    </source>
</evidence>
<dbReference type="SUPFAM" id="SSF55154">
    <property type="entry name" value="CYTH-like phosphatases"/>
    <property type="match status" value="1"/>
</dbReference>
<dbReference type="InterPro" id="IPR033469">
    <property type="entry name" value="CYTH-like_dom_sf"/>
</dbReference>
<reference evidence="2" key="1">
    <citation type="journal article" date="2021" name="PeerJ">
        <title>Extensive microbial diversity within the chicken gut microbiome revealed by metagenomics and culture.</title>
        <authorList>
            <person name="Gilroy R."/>
            <person name="Ravi A."/>
            <person name="Getino M."/>
            <person name="Pursley I."/>
            <person name="Horton D.L."/>
            <person name="Alikhan N.F."/>
            <person name="Baker D."/>
            <person name="Gharbi K."/>
            <person name="Hall N."/>
            <person name="Watson M."/>
            <person name="Adriaenssens E.M."/>
            <person name="Foster-Nyarko E."/>
            <person name="Jarju S."/>
            <person name="Secka A."/>
            <person name="Antonio M."/>
            <person name="Oren A."/>
            <person name="Chaudhuri R.R."/>
            <person name="La Ragione R."/>
            <person name="Hildebrand F."/>
            <person name="Pallen M.J."/>
        </authorList>
    </citation>
    <scope>NUCLEOTIDE SEQUENCE</scope>
    <source>
        <strain evidence="2">CHK188-16595</strain>
    </source>
</reference>
<accession>A0A9D2MKE1</accession>
<dbReference type="SMART" id="SM01118">
    <property type="entry name" value="CYTH"/>
    <property type="match status" value="1"/>
</dbReference>
<dbReference type="EMBL" id="DWXN01000013">
    <property type="protein sequence ID" value="HJB75728.1"/>
    <property type="molecule type" value="Genomic_DNA"/>
</dbReference>
<dbReference type="InterPro" id="IPR023577">
    <property type="entry name" value="CYTH_domain"/>
</dbReference>
<organism evidence="2 3">
    <name type="scientific">Candidatus Eubacterium faecale</name>
    <dbReference type="NCBI Taxonomy" id="2838568"/>
    <lineage>
        <taxon>Bacteria</taxon>
        <taxon>Bacillati</taxon>
        <taxon>Bacillota</taxon>
        <taxon>Clostridia</taxon>
        <taxon>Eubacteriales</taxon>
        <taxon>Eubacteriaceae</taxon>
        <taxon>Eubacterium</taxon>
    </lineage>
</organism>
<dbReference type="Proteomes" id="UP000823877">
    <property type="component" value="Unassembled WGS sequence"/>
</dbReference>
<name>A0A9D2MKE1_9FIRM</name>
<evidence type="ECO:0000259" key="1">
    <source>
        <dbReference type="SMART" id="SM01118"/>
    </source>
</evidence>
<feature type="domain" description="CYTH" evidence="1">
    <location>
        <begin position="85"/>
        <end position="237"/>
    </location>
</feature>
<protein>
    <recommendedName>
        <fullName evidence="1">CYTH domain-containing protein</fullName>
    </recommendedName>
</protein>
<comment type="caution">
    <text evidence="2">The sequence shown here is derived from an EMBL/GenBank/DDBJ whole genome shotgun (WGS) entry which is preliminary data.</text>
</comment>
<dbReference type="AlphaFoldDB" id="A0A9D2MKE1"/>
<dbReference type="Gene3D" id="2.40.320.10">
    <property type="entry name" value="Hypothetical Protein Pfu-838710-001"/>
    <property type="match status" value="1"/>
</dbReference>
<proteinExistence type="predicted"/>
<dbReference type="PANTHER" id="PTHR40114:SF1">
    <property type="entry name" value="SLR0698 PROTEIN"/>
    <property type="match status" value="1"/>
</dbReference>